<dbReference type="EMBL" id="CACVAQ010000116">
    <property type="protein sequence ID" value="CAA6806293.1"/>
    <property type="molecule type" value="Genomic_DNA"/>
</dbReference>
<sequence>MKWLICSSLLLCSNLFWAQTPFQGGAASGAVSFSLAGVDTCIHFFGGDAGSGASNDLYSSPYACDLYFGDSLAGYHHNNDLASTQNCIFYRGLEGSGYSNNVYDNPSACPSFFASASGNDGYHARSYTEDAGSCFVLTFPIESSPLFASIEDNQGRLNWSTYAEENNQGFEIQKSFDGIDWTVIGWLDGAGDHLGNLAYEFWDVSLEYQNQYYRFKQIDFDGNYTYSNIVNLHPSMTSSRPNHIAIYPNPVRSGNYLTIRSWISYDLDLSVRLYNTLGQLMVEKNISLGTFNNLFEFPMRNIPQGHYFLILTDKTGAVISKQKVVVYE</sequence>
<feature type="chain" id="PRO_5027739967" evidence="1">
    <location>
        <begin position="19"/>
        <end position="328"/>
    </location>
</feature>
<reference evidence="3" key="1">
    <citation type="submission" date="2020-01" db="EMBL/GenBank/DDBJ databases">
        <authorList>
            <person name="Meier V. D."/>
            <person name="Meier V D."/>
        </authorList>
    </citation>
    <scope>NUCLEOTIDE SEQUENCE</scope>
    <source>
        <strain evidence="3">HLG_WM_MAG_10</strain>
    </source>
</reference>
<dbReference type="Pfam" id="PF18962">
    <property type="entry name" value="Por_Secre_tail"/>
    <property type="match status" value="1"/>
</dbReference>
<feature type="signal peptide" evidence="1">
    <location>
        <begin position="1"/>
        <end position="18"/>
    </location>
</feature>
<organism evidence="3">
    <name type="scientific">uncultured Aureispira sp</name>
    <dbReference type="NCBI Taxonomy" id="1331704"/>
    <lineage>
        <taxon>Bacteria</taxon>
        <taxon>Pseudomonadati</taxon>
        <taxon>Bacteroidota</taxon>
        <taxon>Saprospiria</taxon>
        <taxon>Saprospirales</taxon>
        <taxon>Saprospiraceae</taxon>
        <taxon>Aureispira</taxon>
        <taxon>environmental samples</taxon>
    </lineage>
</organism>
<keyword evidence="1" id="KW-0732">Signal</keyword>
<dbReference type="AlphaFoldDB" id="A0A6S6SD95"/>
<evidence type="ECO:0000259" key="2">
    <source>
        <dbReference type="Pfam" id="PF18962"/>
    </source>
</evidence>
<accession>A0A6S6SD95</accession>
<feature type="domain" description="Secretion system C-terminal sorting" evidence="2">
    <location>
        <begin position="246"/>
        <end position="322"/>
    </location>
</feature>
<name>A0A6S6SD95_9BACT</name>
<evidence type="ECO:0000256" key="1">
    <source>
        <dbReference type="SAM" id="SignalP"/>
    </source>
</evidence>
<evidence type="ECO:0000313" key="3">
    <source>
        <dbReference type="EMBL" id="CAA6806293.1"/>
    </source>
</evidence>
<dbReference type="NCBIfam" id="TIGR04183">
    <property type="entry name" value="Por_Secre_tail"/>
    <property type="match status" value="1"/>
</dbReference>
<keyword evidence="3" id="KW-0449">Lipoprotein</keyword>
<protein>
    <submittedName>
        <fullName evidence="3">Lipoprotein</fullName>
    </submittedName>
</protein>
<gene>
    <name evidence="3" type="ORF">HELGO_WM34377</name>
</gene>
<dbReference type="InterPro" id="IPR026444">
    <property type="entry name" value="Secre_tail"/>
</dbReference>
<proteinExistence type="predicted"/>